<evidence type="ECO:0000313" key="2">
    <source>
        <dbReference type="EMBL" id="CVK32211.1"/>
    </source>
</evidence>
<sequence>MRNTSLSRKAARENSWGRASGCTQEINLFPRLPGRGTVVGIALGVGAGEGASPLPAEAGPGARCTRAGEPPCRQTGDVCMEN</sequence>
<feature type="region of interest" description="Disordered" evidence="1">
    <location>
        <begin position="46"/>
        <end position="82"/>
    </location>
</feature>
<dbReference type="KEGG" id="mema:MMAB1_0997"/>
<name>A0A0X3BJR6_9EURY</name>
<proteinExistence type="predicted"/>
<evidence type="ECO:0000313" key="3">
    <source>
        <dbReference type="Proteomes" id="UP000069850"/>
    </source>
</evidence>
<protein>
    <submittedName>
        <fullName evidence="2">Uncharacterized protein</fullName>
    </submittedName>
</protein>
<accession>A0A0X3BJR6</accession>
<dbReference type="EMBL" id="LT158599">
    <property type="protein sequence ID" value="CVK32211.1"/>
    <property type="molecule type" value="Genomic_DNA"/>
</dbReference>
<reference evidence="2 3" key="1">
    <citation type="submission" date="2016-01" db="EMBL/GenBank/DDBJ databases">
        <authorList>
            <person name="Manzoor S."/>
        </authorList>
    </citation>
    <scope>NUCLEOTIDE SEQUENCE [LARGE SCALE GENOMIC DNA]</scope>
    <source>
        <strain evidence="2">Methanoculleus sp MAB1</strain>
    </source>
</reference>
<dbReference type="Proteomes" id="UP000069850">
    <property type="component" value="Chromosome 1"/>
</dbReference>
<evidence type="ECO:0000256" key="1">
    <source>
        <dbReference type="SAM" id="MobiDB-lite"/>
    </source>
</evidence>
<organism evidence="2 3">
    <name type="scientific">Methanoculleus bourgensis</name>
    <dbReference type="NCBI Taxonomy" id="83986"/>
    <lineage>
        <taxon>Archaea</taxon>
        <taxon>Methanobacteriati</taxon>
        <taxon>Methanobacteriota</taxon>
        <taxon>Stenosarchaea group</taxon>
        <taxon>Methanomicrobia</taxon>
        <taxon>Methanomicrobiales</taxon>
        <taxon>Methanomicrobiaceae</taxon>
        <taxon>Methanoculleus</taxon>
    </lineage>
</organism>
<gene>
    <name evidence="2" type="ORF">MMAB1_0997</name>
</gene>
<dbReference type="AlphaFoldDB" id="A0A0X3BJR6"/>